<feature type="compositionally biased region" description="Polar residues" evidence="6">
    <location>
        <begin position="389"/>
        <end position="409"/>
    </location>
</feature>
<feature type="domain" description="Rhodopsin" evidence="8">
    <location>
        <begin position="23"/>
        <end position="267"/>
    </location>
</feature>
<dbReference type="InterPro" id="IPR049326">
    <property type="entry name" value="Rhodopsin_dom_fungi"/>
</dbReference>
<protein>
    <recommendedName>
        <fullName evidence="8">Rhodopsin domain-containing protein</fullName>
    </recommendedName>
</protein>
<organism evidence="9 10">
    <name type="scientific">Exserohilum turcicum (strain 28A)</name>
    <name type="common">Northern leaf blight fungus</name>
    <name type="synonym">Setosphaeria turcica</name>
    <dbReference type="NCBI Taxonomy" id="671987"/>
    <lineage>
        <taxon>Eukaryota</taxon>
        <taxon>Fungi</taxon>
        <taxon>Dikarya</taxon>
        <taxon>Ascomycota</taxon>
        <taxon>Pezizomycotina</taxon>
        <taxon>Dothideomycetes</taxon>
        <taxon>Pleosporomycetidae</taxon>
        <taxon>Pleosporales</taxon>
        <taxon>Pleosporineae</taxon>
        <taxon>Pleosporaceae</taxon>
        <taxon>Exserohilum</taxon>
    </lineage>
</organism>
<feature type="transmembrane region" description="Helical" evidence="7">
    <location>
        <begin position="212"/>
        <end position="231"/>
    </location>
</feature>
<feature type="region of interest" description="Disordered" evidence="6">
    <location>
        <begin position="386"/>
        <end position="409"/>
    </location>
</feature>
<reference evidence="9 10" key="1">
    <citation type="journal article" date="2012" name="PLoS Pathog.">
        <title>Diverse lifestyles and strategies of plant pathogenesis encoded in the genomes of eighteen Dothideomycetes fungi.</title>
        <authorList>
            <person name="Ohm R.A."/>
            <person name="Feau N."/>
            <person name="Henrissat B."/>
            <person name="Schoch C.L."/>
            <person name="Horwitz B.A."/>
            <person name="Barry K.W."/>
            <person name="Condon B.J."/>
            <person name="Copeland A.C."/>
            <person name="Dhillon B."/>
            <person name="Glaser F."/>
            <person name="Hesse C.N."/>
            <person name="Kosti I."/>
            <person name="LaButti K."/>
            <person name="Lindquist E.A."/>
            <person name="Lucas S."/>
            <person name="Salamov A.A."/>
            <person name="Bradshaw R.E."/>
            <person name="Ciuffetti L."/>
            <person name="Hamelin R.C."/>
            <person name="Kema G.H.J."/>
            <person name="Lawrence C."/>
            <person name="Scott J.A."/>
            <person name="Spatafora J.W."/>
            <person name="Turgeon B.G."/>
            <person name="de Wit P.J.G.M."/>
            <person name="Zhong S."/>
            <person name="Goodwin S.B."/>
            <person name="Grigoriev I.V."/>
        </authorList>
    </citation>
    <scope>NUCLEOTIDE SEQUENCE [LARGE SCALE GENOMIC DNA]</scope>
    <source>
        <strain evidence="10">28A</strain>
    </source>
</reference>
<dbReference type="GO" id="GO:0016020">
    <property type="term" value="C:membrane"/>
    <property type="evidence" value="ECO:0007669"/>
    <property type="project" value="UniProtKB-SubCell"/>
</dbReference>
<evidence type="ECO:0000256" key="2">
    <source>
        <dbReference type="ARBA" id="ARBA00022692"/>
    </source>
</evidence>
<dbReference type="PANTHER" id="PTHR33048">
    <property type="entry name" value="PTH11-LIKE INTEGRAL MEMBRANE PROTEIN (AFU_ORTHOLOGUE AFUA_5G11245)"/>
    <property type="match status" value="1"/>
</dbReference>
<evidence type="ECO:0000313" key="9">
    <source>
        <dbReference type="EMBL" id="EOA87982.1"/>
    </source>
</evidence>
<evidence type="ECO:0000256" key="6">
    <source>
        <dbReference type="SAM" id="MobiDB-lite"/>
    </source>
</evidence>
<comment type="subcellular location">
    <subcellularLocation>
        <location evidence="1">Membrane</location>
        <topology evidence="1">Multi-pass membrane protein</topology>
    </subcellularLocation>
</comment>
<dbReference type="AlphaFoldDB" id="R0KIX9"/>
<dbReference type="eggNOG" id="ENOG502SJ6K">
    <property type="taxonomic scope" value="Eukaryota"/>
</dbReference>
<evidence type="ECO:0000256" key="7">
    <source>
        <dbReference type="SAM" id="Phobius"/>
    </source>
</evidence>
<accession>R0KIX9</accession>
<dbReference type="OrthoDB" id="3903189at2759"/>
<keyword evidence="3 7" id="KW-1133">Transmembrane helix</keyword>
<evidence type="ECO:0000256" key="3">
    <source>
        <dbReference type="ARBA" id="ARBA00022989"/>
    </source>
</evidence>
<keyword evidence="2 7" id="KW-0812">Transmembrane</keyword>
<evidence type="ECO:0000313" key="10">
    <source>
        <dbReference type="Proteomes" id="UP000016935"/>
    </source>
</evidence>
<reference evidence="9 10" key="2">
    <citation type="journal article" date="2013" name="PLoS Genet.">
        <title>Comparative genome structure, secondary metabolite, and effector coding capacity across Cochliobolus pathogens.</title>
        <authorList>
            <person name="Condon B.J."/>
            <person name="Leng Y."/>
            <person name="Wu D."/>
            <person name="Bushley K.E."/>
            <person name="Ohm R.A."/>
            <person name="Otillar R."/>
            <person name="Martin J."/>
            <person name="Schackwitz W."/>
            <person name="Grimwood J."/>
            <person name="MohdZainudin N."/>
            <person name="Xue C."/>
            <person name="Wang R."/>
            <person name="Manning V.A."/>
            <person name="Dhillon B."/>
            <person name="Tu Z.J."/>
            <person name="Steffenson B.J."/>
            <person name="Salamov A."/>
            <person name="Sun H."/>
            <person name="Lowry S."/>
            <person name="LaButti K."/>
            <person name="Han J."/>
            <person name="Copeland A."/>
            <person name="Lindquist E."/>
            <person name="Barry K."/>
            <person name="Schmutz J."/>
            <person name="Baker S.E."/>
            <person name="Ciuffetti L.M."/>
            <person name="Grigoriev I.V."/>
            <person name="Zhong S."/>
            <person name="Turgeon B.G."/>
        </authorList>
    </citation>
    <scope>NUCLEOTIDE SEQUENCE [LARGE SCALE GENOMIC DNA]</scope>
    <source>
        <strain evidence="10">28A</strain>
    </source>
</reference>
<dbReference type="EMBL" id="KB908559">
    <property type="protein sequence ID" value="EOA87982.1"/>
    <property type="molecule type" value="Genomic_DNA"/>
</dbReference>
<dbReference type="Pfam" id="PF20684">
    <property type="entry name" value="Fung_rhodopsin"/>
    <property type="match status" value="1"/>
</dbReference>
<keyword evidence="4 7" id="KW-0472">Membrane</keyword>
<feature type="transmembrane region" description="Helical" evidence="7">
    <location>
        <begin position="129"/>
        <end position="150"/>
    </location>
</feature>
<proteinExistence type="inferred from homology"/>
<feature type="transmembrane region" description="Helical" evidence="7">
    <location>
        <begin position="12"/>
        <end position="30"/>
    </location>
</feature>
<keyword evidence="10" id="KW-1185">Reference proteome</keyword>
<dbReference type="STRING" id="671987.R0KIX9"/>
<dbReference type="PANTHER" id="PTHR33048:SF149">
    <property type="entry name" value="UBID FAMILY DECARBOXYLASE"/>
    <property type="match status" value="1"/>
</dbReference>
<name>R0KIX9_EXST2</name>
<evidence type="ECO:0000256" key="1">
    <source>
        <dbReference type="ARBA" id="ARBA00004141"/>
    </source>
</evidence>
<evidence type="ECO:0000259" key="8">
    <source>
        <dbReference type="Pfam" id="PF20684"/>
    </source>
</evidence>
<feature type="transmembrane region" description="Helical" evidence="7">
    <location>
        <begin position="42"/>
        <end position="63"/>
    </location>
</feature>
<sequence>MPMSFNTESWIWYTCAMSMIALRLISRRLLFRSVKGLQIDDWTMAVLVTAAYTTMIVLANRWLKVQSNLEAPGFDFAALSPADIAKRVYGSKLVVVIEQMHIAVLWSCKACVLIMYHRITRTALHHENIAIKVVAVYSAIGYVVIEILYFTTWCRPFSQYYAVPTTSPQCITLVHHRITKAVFTISSDLAMLCIGIQMLVRSLLPMKRKVVLCAIFSLGLFVVATSISNSYYSFSDPYKGTWIYWYVRESSTAILVANLPFTWTILREIFELGQFDDSNPPPWTYHSTRTGGGRKITQLLHDQTGDTHSQTHSNASRATRSMTLVTSNVAKDSFQLPKTSKQYEDAMMDLADSPIELDDFAPVALRHTNDAVFSIDIERDAANGKCNAHSVSSGHTQQRGRPVSAPSTLVTHDETSGLYLSARPITPPSLAHLTVFSNRSSAHSTASLVRRPVSAGSSFHSSRVDGGTVSRVSTQTCAAGYKPEGGTSGKTILVA</sequence>
<evidence type="ECO:0000256" key="4">
    <source>
        <dbReference type="ARBA" id="ARBA00023136"/>
    </source>
</evidence>
<dbReference type="InterPro" id="IPR052337">
    <property type="entry name" value="SAT4-like"/>
</dbReference>
<dbReference type="RefSeq" id="XP_008024481.1">
    <property type="nucleotide sequence ID" value="XM_008026290.1"/>
</dbReference>
<dbReference type="GeneID" id="19400664"/>
<dbReference type="HOGENOM" id="CLU_019101_2_2_1"/>
<feature type="transmembrane region" description="Helical" evidence="7">
    <location>
        <begin position="100"/>
        <end position="117"/>
    </location>
</feature>
<comment type="similarity">
    <text evidence="5">Belongs to the SAT4 family.</text>
</comment>
<dbReference type="Proteomes" id="UP000016935">
    <property type="component" value="Unassembled WGS sequence"/>
</dbReference>
<evidence type="ECO:0000256" key="5">
    <source>
        <dbReference type="ARBA" id="ARBA00038359"/>
    </source>
</evidence>
<feature type="region of interest" description="Disordered" evidence="6">
    <location>
        <begin position="446"/>
        <end position="467"/>
    </location>
</feature>
<feature type="transmembrane region" description="Helical" evidence="7">
    <location>
        <begin position="181"/>
        <end position="200"/>
    </location>
</feature>
<gene>
    <name evidence="9" type="ORF">SETTUDRAFT_168774</name>
</gene>